<dbReference type="GO" id="GO:0003677">
    <property type="term" value="F:DNA binding"/>
    <property type="evidence" value="ECO:0007669"/>
    <property type="project" value="UniProtKB-KW"/>
</dbReference>
<name>A0ABT4IAT1_9ACTO</name>
<comment type="caution">
    <text evidence="2">The sequence shown here is derived from an EMBL/GenBank/DDBJ whole genome shotgun (WGS) entry which is preliminary data.</text>
</comment>
<gene>
    <name evidence="2" type="ORF">OHJ16_09915</name>
</gene>
<proteinExistence type="predicted"/>
<keyword evidence="2" id="KW-0238">DNA-binding</keyword>
<dbReference type="Gene3D" id="1.10.10.60">
    <property type="entry name" value="Homeodomain-like"/>
    <property type="match status" value="2"/>
</dbReference>
<reference evidence="2" key="1">
    <citation type="submission" date="2022-10" db="EMBL/GenBank/DDBJ databases">
        <title>Genome sequence of Actinomyces israelii ATCC 10048.</title>
        <authorList>
            <person name="Watt R.M."/>
            <person name="Tong W.M."/>
        </authorList>
    </citation>
    <scope>NUCLEOTIDE SEQUENCE</scope>
    <source>
        <strain evidence="2">ATCC 10048</strain>
    </source>
</reference>
<evidence type="ECO:0000313" key="2">
    <source>
        <dbReference type="EMBL" id="MCZ0858357.1"/>
    </source>
</evidence>
<keyword evidence="3" id="KW-1185">Reference proteome</keyword>
<dbReference type="RefSeq" id="WP_268917760.1">
    <property type="nucleotide sequence ID" value="NZ_JAPTMY010000021.1"/>
</dbReference>
<evidence type="ECO:0000256" key="1">
    <source>
        <dbReference type="SAM" id="MobiDB-lite"/>
    </source>
</evidence>
<protein>
    <submittedName>
        <fullName evidence="2">DNA-binding protein</fullName>
    </submittedName>
</protein>
<sequence>MHLGSINPNNWLPLLAFRKRLIAGEVTPESSTASVASTSEASETTTARAIRKTACRPISAAKKQQILSLEPTGMSAREIAVEVGVNESTVRATCRQAKQPPRRKRRFTSDDLQRAQQLHAQGHTYIEIGLELGFGRDTVSKHLVAAQA</sequence>
<evidence type="ECO:0000313" key="3">
    <source>
        <dbReference type="Proteomes" id="UP001072034"/>
    </source>
</evidence>
<dbReference type="Proteomes" id="UP001072034">
    <property type="component" value="Unassembled WGS sequence"/>
</dbReference>
<dbReference type="EMBL" id="JAPTMY010000021">
    <property type="protein sequence ID" value="MCZ0858357.1"/>
    <property type="molecule type" value="Genomic_DNA"/>
</dbReference>
<organism evidence="2 3">
    <name type="scientific">Actinomyces israelii</name>
    <dbReference type="NCBI Taxonomy" id="1659"/>
    <lineage>
        <taxon>Bacteria</taxon>
        <taxon>Bacillati</taxon>
        <taxon>Actinomycetota</taxon>
        <taxon>Actinomycetes</taxon>
        <taxon>Actinomycetales</taxon>
        <taxon>Actinomycetaceae</taxon>
        <taxon>Actinomyces</taxon>
    </lineage>
</organism>
<feature type="region of interest" description="Disordered" evidence="1">
    <location>
        <begin position="28"/>
        <end position="47"/>
    </location>
</feature>
<accession>A0ABT4IAT1</accession>